<dbReference type="GO" id="GO:0003677">
    <property type="term" value="F:DNA binding"/>
    <property type="evidence" value="ECO:0007669"/>
    <property type="project" value="UniProtKB-KW"/>
</dbReference>
<dbReference type="NCBIfam" id="TIGR01764">
    <property type="entry name" value="excise"/>
    <property type="match status" value="1"/>
</dbReference>
<evidence type="ECO:0000313" key="2">
    <source>
        <dbReference type="EMBL" id="ARS36805.1"/>
    </source>
</evidence>
<feature type="domain" description="Helix-turn-helix" evidence="1">
    <location>
        <begin position="39"/>
        <end position="88"/>
    </location>
</feature>
<dbReference type="InterPro" id="IPR009061">
    <property type="entry name" value="DNA-bd_dom_put_sf"/>
</dbReference>
<name>A0A1X9YV85_9BACT</name>
<dbReference type="Proteomes" id="UP000266292">
    <property type="component" value="Chromosome"/>
</dbReference>
<dbReference type="InterPro" id="IPR041657">
    <property type="entry name" value="HTH_17"/>
</dbReference>
<dbReference type="AlphaFoldDB" id="A0A1X9YV85"/>
<sequence>MGNPFETIDARLSNIEALLLDLFSSRFSQGSNDTAAEKLMTVREAAELLSLAVPTIYALAQRREIPHSKKGKRLYFSKSELTEWVQAGRIKTACEVVAEAEAELAAAGKRG</sequence>
<organism evidence="2 3">
    <name type="scientific">Pontibacter actiniarum</name>
    <dbReference type="NCBI Taxonomy" id="323450"/>
    <lineage>
        <taxon>Bacteria</taxon>
        <taxon>Pseudomonadati</taxon>
        <taxon>Bacteroidota</taxon>
        <taxon>Cytophagia</taxon>
        <taxon>Cytophagales</taxon>
        <taxon>Hymenobacteraceae</taxon>
        <taxon>Pontibacter</taxon>
    </lineage>
</organism>
<keyword evidence="3" id="KW-1185">Reference proteome</keyword>
<dbReference type="SUPFAM" id="SSF46955">
    <property type="entry name" value="Putative DNA-binding domain"/>
    <property type="match status" value="1"/>
</dbReference>
<evidence type="ECO:0000259" key="1">
    <source>
        <dbReference type="Pfam" id="PF12728"/>
    </source>
</evidence>
<dbReference type="OrthoDB" id="597977at2"/>
<dbReference type="Pfam" id="PF12728">
    <property type="entry name" value="HTH_17"/>
    <property type="match status" value="1"/>
</dbReference>
<dbReference type="STRING" id="709015.GCA_000472485_03234"/>
<gene>
    <name evidence="2" type="ORF">CA264_16015</name>
</gene>
<dbReference type="RefSeq" id="WP_025608409.1">
    <property type="nucleotide sequence ID" value="NZ_CP021235.1"/>
</dbReference>
<proteinExistence type="predicted"/>
<dbReference type="KEGG" id="pact:CA264_16015"/>
<accession>A0A1X9YV85</accession>
<keyword evidence="2" id="KW-0238">DNA-binding</keyword>
<reference evidence="3" key="1">
    <citation type="submission" date="2017-05" db="EMBL/GenBank/DDBJ databases">
        <authorList>
            <person name="Ray J."/>
            <person name="Price M."/>
            <person name="Deutschbauer A."/>
        </authorList>
    </citation>
    <scope>NUCLEOTIDE SEQUENCE [LARGE SCALE GENOMIC DNA]</scope>
    <source>
        <strain evidence="3">DSM 19842</strain>
    </source>
</reference>
<dbReference type="InterPro" id="IPR010093">
    <property type="entry name" value="SinI_DNA-bd"/>
</dbReference>
<evidence type="ECO:0000313" key="3">
    <source>
        <dbReference type="Proteomes" id="UP000266292"/>
    </source>
</evidence>
<protein>
    <submittedName>
        <fullName evidence="2">DNA-binding protein</fullName>
    </submittedName>
</protein>
<dbReference type="EMBL" id="CP021235">
    <property type="protein sequence ID" value="ARS36805.1"/>
    <property type="molecule type" value="Genomic_DNA"/>
</dbReference>